<gene>
    <name evidence="1" type="ordered locus">CMM_2901</name>
</gene>
<dbReference type="HOGENOM" id="CLU_349414_0_0_11"/>
<dbReference type="EMBL" id="AM711867">
    <property type="protein sequence ID" value="CAN02987.1"/>
    <property type="molecule type" value="Genomic_DNA"/>
</dbReference>
<dbReference type="RefSeq" id="WP_012039589.1">
    <property type="nucleotide sequence ID" value="NC_009480.1"/>
</dbReference>
<sequence length="806" mass="91615">MGLTAKELLEQHPDTQWRRKFVDITNLLQILADCIISDDYSIADELNSAVALSPKGISLKDRLIRRDEIPVKEAHLMCALTVGHKDIFIDIDATDVDQLRDAINKQLLERRIRFPYSQGRTLYDSYGALFEDEKDVLTVDETFKLLNTLPFGVYQYGTNVLGPYGIMQSRSSRSVQFDRRVPAFHCSKPTCYAVHPVRLTTSYEAKINGEREKLHKYLDQTSADAADWWGLALEIVNFRASYYGDHRSGTLAALIGDCLSDAELNSLLMFLLDETKGSYRNAVEHVLPAGRAEDMIRALARPEMMQLVLVAEESWLAKGLDKLVRNNLIIVPKGEIRRPVTNRRSHSGAFDLVPELGHHGVRFVSSDPGLASLRERKLLDKLYLRDSGTDTEELDWQLRGFDSDDLDERLENFFRSTDPRAAIKRMVLARKTNMIAACEEVGIEDGSSLSDDALVETILWKLGFDVRFESDPHKYFWDLHQRISVLTQSSRISGIGESETFRGVASSFFTELEGILTDSLAFSTWVLLNDHTSSSFPFAYDNEMDRFTGFALLQEAHEQSPNDAEQFQFNSDRHELFTLIRGFGVLGKELERLQGQQEYHRRPADEFPSYDGKTELKTYLFARTIPFLNLTISAQERLKSGLAEISALMVSVEVNQVRNDYSHYRRTSPEIDKMAKALDAVGSAVRVIENLGLARLLCSPTEVQVDAWGRSRHKFAGPRSTEYMFARPSRYDWMGLPGLYSPQFIVRSASFAEPNEVLRITQRFDSDFSRMWSNYPSRRQGSIGLVTTDEVEPHANNLDIQRQASS</sequence>
<evidence type="ECO:0000313" key="1">
    <source>
        <dbReference type="EMBL" id="CAN02987.1"/>
    </source>
</evidence>
<keyword evidence="2" id="KW-1185">Reference proteome</keyword>
<dbReference type="AlphaFoldDB" id="A5CV48"/>
<proteinExistence type="predicted"/>
<name>A5CV48_CLAM3</name>
<accession>A5CV48</accession>
<organism evidence="1 2">
    <name type="scientific">Clavibacter michiganensis subsp. michiganensis (strain NCPPB 382)</name>
    <dbReference type="NCBI Taxonomy" id="443906"/>
    <lineage>
        <taxon>Bacteria</taxon>
        <taxon>Bacillati</taxon>
        <taxon>Actinomycetota</taxon>
        <taxon>Actinomycetes</taxon>
        <taxon>Micrococcales</taxon>
        <taxon>Microbacteriaceae</taxon>
        <taxon>Clavibacter</taxon>
    </lineage>
</organism>
<protein>
    <submittedName>
        <fullName evidence="1">Uncharacterized protein</fullName>
    </submittedName>
</protein>
<dbReference type="Proteomes" id="UP000001564">
    <property type="component" value="Chromosome"/>
</dbReference>
<dbReference type="eggNOG" id="ENOG5033Q0C">
    <property type="taxonomic scope" value="Bacteria"/>
</dbReference>
<dbReference type="KEGG" id="cmi:CMM_2901"/>
<evidence type="ECO:0000313" key="2">
    <source>
        <dbReference type="Proteomes" id="UP000001564"/>
    </source>
</evidence>
<dbReference type="OrthoDB" id="5174398at2"/>
<reference evidence="1 2" key="1">
    <citation type="journal article" date="2008" name="J. Bacteriol.">
        <title>The genome sequence of the tomato-pathogenic actinomycete Clavibacter michiganensis subsp. michiganensis NCPPB382 reveals a large island involved in pathogenicity.</title>
        <authorList>
            <person name="Gartemann K.H."/>
            <person name="Abt B."/>
            <person name="Bekel T."/>
            <person name="Burger A."/>
            <person name="Engemann J."/>
            <person name="Flugel M."/>
            <person name="Gaigalat L."/>
            <person name="Goesmann A."/>
            <person name="Grafen I."/>
            <person name="Kalinowski J."/>
            <person name="Kaup O."/>
            <person name="Kirchner O."/>
            <person name="Krause L."/>
            <person name="Linke B."/>
            <person name="McHardy A."/>
            <person name="Meyer F."/>
            <person name="Pohle S."/>
            <person name="Ruckert C."/>
            <person name="Schneiker S."/>
            <person name="Zellermann E.M."/>
            <person name="Puhler A."/>
            <person name="Eichenlaub R."/>
            <person name="Kaiser O."/>
            <person name="Bartels D."/>
        </authorList>
    </citation>
    <scope>NUCLEOTIDE SEQUENCE [LARGE SCALE GENOMIC DNA]</scope>
    <source>
        <strain evidence="1 2">NCPPB 382</strain>
    </source>
</reference>